<dbReference type="GO" id="GO:0006890">
    <property type="term" value="P:retrograde vesicle-mediated transport, Golgi to endoplasmic reticulum"/>
    <property type="evidence" value="ECO:0007669"/>
    <property type="project" value="InterPro"/>
</dbReference>
<dbReference type="AlphaFoldDB" id="S6BP47"/>
<evidence type="ECO:0000256" key="11">
    <source>
        <dbReference type="ARBA" id="ARBA00023054"/>
    </source>
</evidence>
<comment type="similarity">
    <text evidence="3">Belongs to the synaptobrevin family.</text>
</comment>
<accession>S6BP47</accession>
<dbReference type="InterPro" id="IPR001388">
    <property type="entry name" value="Synaptobrevin-like"/>
</dbReference>
<evidence type="ECO:0000256" key="13">
    <source>
        <dbReference type="ARBA" id="ARBA00024187"/>
    </source>
</evidence>
<protein>
    <recommendedName>
        <fullName evidence="14">Vesicle-trafficking protein SEC22b</fullName>
    </recommendedName>
    <alternativeName>
        <fullName evidence="15">SEC22 vesicle-trafficking protein homolog B</fullName>
    </alternativeName>
</protein>
<dbReference type="VEuPathDB" id="PiroplasmaDB:BBOV_II004640"/>
<keyword evidence="5 17" id="KW-0812">Transmembrane</keyword>
<dbReference type="InterPro" id="IPR011012">
    <property type="entry name" value="Longin-like_dom_sf"/>
</dbReference>
<dbReference type="GO" id="GO:0005484">
    <property type="term" value="F:SNAP receptor activity"/>
    <property type="evidence" value="ECO:0007669"/>
    <property type="project" value="InterPro"/>
</dbReference>
<sequence>MGDLTLICRASDGFPFVEVWEDSLTLANADINAKSSTKNMQEIKMYARTICRSLQPNSLKSSIKEGEYSYHYTVEDGVAYLTVVPSTYPKKLAFLYLAEVCTAFSKELSLQLDSSSMPDNINAITKPYCFMSFDRQIHKIKANFNDPNSTKALNMINNSLNEVTHIMRRNIDEILQRGENLDDIGRMAHGLKEETLKFKKSSQLLARRGIMDKYIVLLLVVIFIVLCLYFTFKGKKSAANNHMTS</sequence>
<evidence type="ECO:0000256" key="2">
    <source>
        <dbReference type="ARBA" id="ARBA00004394"/>
    </source>
</evidence>
<evidence type="ECO:0000259" key="19">
    <source>
        <dbReference type="PROSITE" id="PS50892"/>
    </source>
</evidence>
<evidence type="ECO:0000259" key="18">
    <source>
        <dbReference type="PROSITE" id="PS50859"/>
    </source>
</evidence>
<keyword evidence="10" id="KW-0333">Golgi apparatus</keyword>
<keyword evidence="7" id="KW-0931">ER-Golgi transport</keyword>
<evidence type="ECO:0000256" key="6">
    <source>
        <dbReference type="ARBA" id="ARBA00022824"/>
    </source>
</evidence>
<keyword evidence="12 17" id="KW-0472">Membrane</keyword>
<keyword evidence="11 16" id="KW-0175">Coiled coil</keyword>
<dbReference type="GO" id="GO:0015031">
    <property type="term" value="P:protein transport"/>
    <property type="evidence" value="ECO:0007669"/>
    <property type="project" value="UniProtKB-KW"/>
</dbReference>
<feature type="transmembrane region" description="Helical" evidence="17">
    <location>
        <begin position="214"/>
        <end position="232"/>
    </location>
</feature>
<evidence type="ECO:0000256" key="7">
    <source>
        <dbReference type="ARBA" id="ARBA00022892"/>
    </source>
</evidence>
<keyword evidence="9 17" id="KW-1133">Transmembrane helix</keyword>
<dbReference type="SMART" id="SM01270">
    <property type="entry name" value="Longin"/>
    <property type="match status" value="1"/>
</dbReference>
<evidence type="ECO:0000256" key="14">
    <source>
        <dbReference type="ARBA" id="ARBA00024248"/>
    </source>
</evidence>
<evidence type="ECO:0000256" key="15">
    <source>
        <dbReference type="ARBA" id="ARBA00033315"/>
    </source>
</evidence>
<dbReference type="Gene3D" id="3.30.450.50">
    <property type="entry name" value="Longin domain"/>
    <property type="match status" value="1"/>
</dbReference>
<dbReference type="SUPFAM" id="SSF64356">
    <property type="entry name" value="SNARE-like"/>
    <property type="match status" value="1"/>
</dbReference>
<dbReference type="GO" id="GO:0000139">
    <property type="term" value="C:Golgi membrane"/>
    <property type="evidence" value="ECO:0007669"/>
    <property type="project" value="UniProtKB-SubCell"/>
</dbReference>
<dbReference type="InterPro" id="IPR042855">
    <property type="entry name" value="V_SNARE_CC"/>
</dbReference>
<dbReference type="GO" id="GO:0006888">
    <property type="term" value="P:endoplasmic reticulum to Golgi vesicle-mediated transport"/>
    <property type="evidence" value="ECO:0007669"/>
    <property type="project" value="InterPro"/>
</dbReference>
<dbReference type="PRINTS" id="PR00219">
    <property type="entry name" value="SYNAPTOBREVN"/>
</dbReference>
<dbReference type="InterPro" id="IPR044565">
    <property type="entry name" value="Sec22"/>
</dbReference>
<evidence type="ECO:0000256" key="3">
    <source>
        <dbReference type="ARBA" id="ARBA00008025"/>
    </source>
</evidence>
<dbReference type="PROSITE" id="PS50892">
    <property type="entry name" value="V_SNARE"/>
    <property type="match status" value="1"/>
</dbReference>
<evidence type="ECO:0000256" key="4">
    <source>
        <dbReference type="ARBA" id="ARBA00022448"/>
    </source>
</evidence>
<reference evidence="20" key="1">
    <citation type="journal article" date="2014" name="BMC Genomics">
        <title>The Babesia bovis gene and promoter model: an update from full-length EST analysis.</title>
        <authorList>
            <person name="Yamagishi J."/>
            <person name="Wakaguri H."/>
            <person name="Yokoyama N."/>
            <person name="Yamashita R."/>
            <person name="Suzuki Y."/>
            <person name="Xuan X."/>
            <person name="Igarashi I."/>
        </authorList>
    </citation>
    <scope>NUCLEOTIDE SEQUENCE</scope>
    <source>
        <strain evidence="20">Texas</strain>
    </source>
</reference>
<organism evidence="20">
    <name type="scientific">Babesia bovis</name>
    <dbReference type="NCBI Taxonomy" id="5865"/>
    <lineage>
        <taxon>Eukaryota</taxon>
        <taxon>Sar</taxon>
        <taxon>Alveolata</taxon>
        <taxon>Apicomplexa</taxon>
        <taxon>Aconoidasida</taxon>
        <taxon>Piroplasmida</taxon>
        <taxon>Babesiidae</taxon>
        <taxon>Babesia</taxon>
    </lineage>
</organism>
<dbReference type="Gene3D" id="1.20.5.110">
    <property type="match status" value="1"/>
</dbReference>
<evidence type="ECO:0000256" key="10">
    <source>
        <dbReference type="ARBA" id="ARBA00023034"/>
    </source>
</evidence>
<dbReference type="EMBL" id="AK442133">
    <property type="protein sequence ID" value="BAN65927.1"/>
    <property type="molecule type" value="mRNA"/>
</dbReference>
<dbReference type="SUPFAM" id="SSF58038">
    <property type="entry name" value="SNARE fusion complex"/>
    <property type="match status" value="1"/>
</dbReference>
<evidence type="ECO:0000256" key="1">
    <source>
        <dbReference type="ARBA" id="ARBA00004163"/>
    </source>
</evidence>
<evidence type="ECO:0000256" key="16">
    <source>
        <dbReference type="PROSITE-ProRule" id="PRU00290"/>
    </source>
</evidence>
<dbReference type="InterPro" id="IPR010908">
    <property type="entry name" value="Longin_dom"/>
</dbReference>
<dbReference type="CDD" id="cd14824">
    <property type="entry name" value="Longin"/>
    <property type="match status" value="1"/>
</dbReference>
<feature type="domain" description="V-SNARE coiled-coil homology" evidence="19">
    <location>
        <begin position="152"/>
        <end position="212"/>
    </location>
</feature>
<name>S6BP47_BABBO</name>
<keyword evidence="8" id="KW-0653">Protein transport</keyword>
<dbReference type="Pfam" id="PF13774">
    <property type="entry name" value="Longin"/>
    <property type="match status" value="1"/>
</dbReference>
<evidence type="ECO:0000256" key="9">
    <source>
        <dbReference type="ARBA" id="ARBA00022989"/>
    </source>
</evidence>
<dbReference type="PANTHER" id="PTHR45837">
    <property type="entry name" value="VESICLE-TRAFFICKING PROTEIN SEC22B"/>
    <property type="match status" value="1"/>
</dbReference>
<keyword evidence="4" id="KW-0813">Transport</keyword>
<evidence type="ECO:0000256" key="8">
    <source>
        <dbReference type="ARBA" id="ARBA00022927"/>
    </source>
</evidence>
<gene>
    <name evidence="20" type="primary">BBOV_II004640</name>
</gene>
<comment type="subcellular location">
    <subcellularLocation>
        <location evidence="1">Endoplasmic reticulum membrane</location>
        <topology evidence="1">Single-pass type IV membrane protein</topology>
    </subcellularLocation>
    <subcellularLocation>
        <location evidence="13">Endoplasmic reticulum-Golgi intermediate compartment membrane</location>
    </subcellularLocation>
    <subcellularLocation>
        <location evidence="2">Golgi apparatus membrane</location>
    </subcellularLocation>
</comment>
<evidence type="ECO:0000256" key="5">
    <source>
        <dbReference type="ARBA" id="ARBA00022692"/>
    </source>
</evidence>
<evidence type="ECO:0000313" key="20">
    <source>
        <dbReference type="EMBL" id="BAN65927.1"/>
    </source>
</evidence>
<evidence type="ECO:0000256" key="12">
    <source>
        <dbReference type="ARBA" id="ARBA00023136"/>
    </source>
</evidence>
<dbReference type="GO" id="GO:0005789">
    <property type="term" value="C:endoplasmic reticulum membrane"/>
    <property type="evidence" value="ECO:0007669"/>
    <property type="project" value="UniProtKB-SubCell"/>
</dbReference>
<dbReference type="GO" id="GO:0033116">
    <property type="term" value="C:endoplasmic reticulum-Golgi intermediate compartment membrane"/>
    <property type="evidence" value="ECO:0007669"/>
    <property type="project" value="UniProtKB-SubCell"/>
</dbReference>
<evidence type="ECO:0000256" key="17">
    <source>
        <dbReference type="SAM" id="Phobius"/>
    </source>
</evidence>
<feature type="domain" description="Longin" evidence="18">
    <location>
        <begin position="6"/>
        <end position="137"/>
    </location>
</feature>
<dbReference type="PROSITE" id="PS50859">
    <property type="entry name" value="LONGIN"/>
    <property type="match status" value="1"/>
</dbReference>
<proteinExistence type="evidence at transcript level"/>
<keyword evidence="6" id="KW-0256">Endoplasmic reticulum</keyword>
<dbReference type="Pfam" id="PF00957">
    <property type="entry name" value="Synaptobrevin"/>
    <property type="match status" value="1"/>
</dbReference>